<dbReference type="Proteomes" id="UP000070394">
    <property type="component" value="Unassembled WGS sequence"/>
</dbReference>
<dbReference type="OrthoDB" id="9801102at2"/>
<evidence type="ECO:0000313" key="8">
    <source>
        <dbReference type="EMBL" id="KXB59201.1"/>
    </source>
</evidence>
<dbReference type="GO" id="GO:0004519">
    <property type="term" value="F:endonuclease activity"/>
    <property type="evidence" value="ECO:0007669"/>
    <property type="project" value="UniProtKB-KW"/>
</dbReference>
<organism evidence="8 9">
    <name type="scientific">Lachnoanaerobaculum saburreum</name>
    <dbReference type="NCBI Taxonomy" id="467210"/>
    <lineage>
        <taxon>Bacteria</taxon>
        <taxon>Bacillati</taxon>
        <taxon>Bacillota</taxon>
        <taxon>Clostridia</taxon>
        <taxon>Lachnospirales</taxon>
        <taxon>Lachnospiraceae</taxon>
        <taxon>Lachnoanaerobaculum</taxon>
    </lineage>
</organism>
<dbReference type="SUPFAM" id="SSF143011">
    <property type="entry name" value="RelE-like"/>
    <property type="match status" value="1"/>
</dbReference>
<dbReference type="AlphaFoldDB" id="A0A133ZUS9"/>
<evidence type="ECO:0000256" key="5">
    <source>
        <dbReference type="ARBA" id="ARBA00022801"/>
    </source>
</evidence>
<dbReference type="InterPro" id="IPR009614">
    <property type="entry name" value="YoeB_toxin"/>
</dbReference>
<keyword evidence="5" id="KW-0378">Hydrolase</keyword>
<comment type="caution">
    <text evidence="8">The sequence shown here is derived from an EMBL/GenBank/DDBJ whole genome shotgun (WGS) entry which is preliminary data.</text>
</comment>
<comment type="similarity">
    <text evidence="1">Belongs to the YoeB family.</text>
</comment>
<dbReference type="GO" id="GO:0045892">
    <property type="term" value="P:negative regulation of DNA-templated transcription"/>
    <property type="evidence" value="ECO:0007669"/>
    <property type="project" value="TreeGrafter"/>
</dbReference>
<evidence type="ECO:0000256" key="7">
    <source>
        <dbReference type="ARBA" id="ARBA00050056"/>
    </source>
</evidence>
<dbReference type="InterPro" id="IPR035093">
    <property type="entry name" value="RelE/ParE_toxin_dom_sf"/>
</dbReference>
<accession>A0A133ZUS9</accession>
<dbReference type="GO" id="GO:0006401">
    <property type="term" value="P:RNA catabolic process"/>
    <property type="evidence" value="ECO:0007669"/>
    <property type="project" value="InterPro"/>
</dbReference>
<dbReference type="Pfam" id="PF06769">
    <property type="entry name" value="YoeB_toxin"/>
    <property type="match status" value="1"/>
</dbReference>
<gene>
    <name evidence="8" type="ORF">HMPREF1866_01017</name>
</gene>
<evidence type="ECO:0000256" key="4">
    <source>
        <dbReference type="ARBA" id="ARBA00022759"/>
    </source>
</evidence>
<dbReference type="PANTHER" id="PTHR38039">
    <property type="entry name" value="TOXIN YOEB"/>
    <property type="match status" value="1"/>
</dbReference>
<dbReference type="PANTHER" id="PTHR38039:SF1">
    <property type="entry name" value="TOXIN YOEB"/>
    <property type="match status" value="1"/>
</dbReference>
<evidence type="ECO:0000256" key="1">
    <source>
        <dbReference type="ARBA" id="ARBA00008172"/>
    </source>
</evidence>
<keyword evidence="3" id="KW-0540">Nuclease</keyword>
<protein>
    <recommendedName>
        <fullName evidence="7">Endoribonuclease YoeB</fullName>
    </recommendedName>
    <alternativeName>
        <fullName evidence="6">Putative mRNA interferase YoeB</fullName>
    </alternativeName>
</protein>
<name>A0A133ZUS9_9FIRM</name>
<dbReference type="RefSeq" id="WP_060930883.1">
    <property type="nucleotide sequence ID" value="NZ_KQ959797.1"/>
</dbReference>
<evidence type="ECO:0000313" key="9">
    <source>
        <dbReference type="Proteomes" id="UP000070394"/>
    </source>
</evidence>
<keyword evidence="9" id="KW-1185">Reference proteome</keyword>
<proteinExistence type="inferred from homology"/>
<dbReference type="STRING" id="467210.HMPREF1866_01017"/>
<dbReference type="GO" id="GO:0016787">
    <property type="term" value="F:hydrolase activity"/>
    <property type="evidence" value="ECO:0007669"/>
    <property type="project" value="UniProtKB-KW"/>
</dbReference>
<evidence type="ECO:0000256" key="3">
    <source>
        <dbReference type="ARBA" id="ARBA00022722"/>
    </source>
</evidence>
<dbReference type="NCBIfam" id="TIGR02116">
    <property type="entry name" value="toxin_Txe_YoeB"/>
    <property type="match status" value="1"/>
</dbReference>
<keyword evidence="2" id="KW-1277">Toxin-antitoxin system</keyword>
<reference evidence="9" key="1">
    <citation type="submission" date="2016-01" db="EMBL/GenBank/DDBJ databases">
        <authorList>
            <person name="Mitreva M."/>
            <person name="Pepin K.H."/>
            <person name="Mihindukulasuriya K.A."/>
            <person name="Fulton R."/>
            <person name="Fronick C."/>
            <person name="O'Laughlin M."/>
            <person name="Miner T."/>
            <person name="Herter B."/>
            <person name="Rosa B.A."/>
            <person name="Cordes M."/>
            <person name="Tomlinson C."/>
            <person name="Wollam A."/>
            <person name="Palsikar V.B."/>
            <person name="Mardis E.R."/>
            <person name="Wilson R.K."/>
        </authorList>
    </citation>
    <scope>NUCLEOTIDE SEQUENCE [LARGE SCALE GENOMIC DNA]</scope>
    <source>
        <strain evidence="9">DNF00896</strain>
    </source>
</reference>
<dbReference type="Gene3D" id="3.30.2310.20">
    <property type="entry name" value="RelE-like"/>
    <property type="match status" value="1"/>
</dbReference>
<sequence>MRKLWDDNAWEEYLYWQTHDKKILKKIHRLLTDIDRNGYECTGKPEPLSGNLSGYWSVRIDEKNRIVFRIFENSIEIIQCGSHYGDK</sequence>
<keyword evidence="4" id="KW-0255">Endonuclease</keyword>
<dbReference type="PATRIC" id="fig|467210.3.peg.1006"/>
<evidence type="ECO:0000256" key="6">
    <source>
        <dbReference type="ARBA" id="ARBA00030388"/>
    </source>
</evidence>
<dbReference type="EMBL" id="LSDA01000037">
    <property type="protein sequence ID" value="KXB59201.1"/>
    <property type="molecule type" value="Genomic_DNA"/>
</dbReference>
<evidence type="ECO:0000256" key="2">
    <source>
        <dbReference type="ARBA" id="ARBA00022649"/>
    </source>
</evidence>